<sequence length="261" mass="30251">MSDEIVTGIHMLRLTRYWDEVTDEWEPQESWFFLELIEAVLVDNFKITIKELNSYGDLVEEGPLLPEFQGLALDVVLNQHLGKIFARHHQFEERIYQDNLEFISDVLTREEEIFCVPPTLPILSPNPVETSRTGSNNHNETACIISSTMSHMEIKSSKQRQKWEWVSIVPDLVPGPEVCPDATVTCYEMYKRNKSPSSTFMLNARKHLLHLGWKIDFVNDGKPRMRYNSPDGIIYYSIRVLCSEIGSERPFLSTSEIRKVL</sequence>
<dbReference type="Proteomes" id="UP000594638">
    <property type="component" value="Unassembled WGS sequence"/>
</dbReference>
<gene>
    <name evidence="2" type="ORF">OLEA9_A118501</name>
</gene>
<name>A0A8S0QIJ7_OLEEU</name>
<dbReference type="AlphaFoldDB" id="A0A8S0QIJ7"/>
<dbReference type="OrthoDB" id="1903104at2759"/>
<comment type="caution">
    <text evidence="2">The sequence shown here is derived from an EMBL/GenBank/DDBJ whole genome shotgun (WGS) entry which is preliminary data.</text>
</comment>
<dbReference type="EMBL" id="CACTIH010001878">
    <property type="protein sequence ID" value="CAA2967208.1"/>
    <property type="molecule type" value="Genomic_DNA"/>
</dbReference>
<evidence type="ECO:0000313" key="3">
    <source>
        <dbReference type="Proteomes" id="UP000594638"/>
    </source>
</evidence>
<evidence type="ECO:0000259" key="1">
    <source>
        <dbReference type="Pfam" id="PF22970"/>
    </source>
</evidence>
<keyword evidence="3" id="KW-1185">Reference proteome</keyword>
<evidence type="ECO:0000313" key="2">
    <source>
        <dbReference type="EMBL" id="CAA2967208.1"/>
    </source>
</evidence>
<organism evidence="2 3">
    <name type="scientific">Olea europaea subsp. europaea</name>
    <dbReference type="NCBI Taxonomy" id="158383"/>
    <lineage>
        <taxon>Eukaryota</taxon>
        <taxon>Viridiplantae</taxon>
        <taxon>Streptophyta</taxon>
        <taxon>Embryophyta</taxon>
        <taxon>Tracheophyta</taxon>
        <taxon>Spermatophyta</taxon>
        <taxon>Magnoliopsida</taxon>
        <taxon>eudicotyledons</taxon>
        <taxon>Gunneridae</taxon>
        <taxon>Pentapetalae</taxon>
        <taxon>asterids</taxon>
        <taxon>lamiids</taxon>
        <taxon>Lamiales</taxon>
        <taxon>Oleaceae</taxon>
        <taxon>Oleeae</taxon>
        <taxon>Olea</taxon>
    </lineage>
</organism>
<reference evidence="2 3" key="1">
    <citation type="submission" date="2019-12" db="EMBL/GenBank/DDBJ databases">
        <authorList>
            <person name="Alioto T."/>
            <person name="Alioto T."/>
            <person name="Gomez Garrido J."/>
        </authorList>
    </citation>
    <scope>NUCLEOTIDE SEQUENCE [LARGE SCALE GENOMIC DNA]</scope>
</reference>
<accession>A0A8S0QIJ7</accession>
<dbReference type="Gramene" id="OE9A118501T1">
    <property type="protein sequence ID" value="OE9A118501C1"/>
    <property type="gene ID" value="OE9A118501"/>
</dbReference>
<dbReference type="InterPro" id="IPR054292">
    <property type="entry name" value="DUF7028"/>
</dbReference>
<proteinExistence type="predicted"/>
<protein>
    <recommendedName>
        <fullName evidence="1">DUF7028 domain-containing protein</fullName>
    </recommendedName>
</protein>
<feature type="domain" description="DUF7028" evidence="1">
    <location>
        <begin position="172"/>
        <end position="245"/>
    </location>
</feature>
<dbReference type="Pfam" id="PF22970">
    <property type="entry name" value="DUF7028"/>
    <property type="match status" value="1"/>
</dbReference>